<evidence type="ECO:0000259" key="6">
    <source>
        <dbReference type="Pfam" id="PF00107"/>
    </source>
</evidence>
<evidence type="ECO:0000313" key="8">
    <source>
        <dbReference type="EMBL" id="CAB9523750.1"/>
    </source>
</evidence>
<feature type="domain" description="Alcohol dehydrogenase-like N-terminal" evidence="7">
    <location>
        <begin position="35"/>
        <end position="166"/>
    </location>
</feature>
<evidence type="ECO:0000256" key="1">
    <source>
        <dbReference type="ARBA" id="ARBA00001947"/>
    </source>
</evidence>
<dbReference type="GO" id="GO:0008270">
    <property type="term" value="F:zinc ion binding"/>
    <property type="evidence" value="ECO:0007669"/>
    <property type="project" value="InterPro"/>
</dbReference>
<dbReference type="InterPro" id="IPR036291">
    <property type="entry name" value="NAD(P)-bd_dom_sf"/>
</dbReference>
<keyword evidence="5" id="KW-0520">NAD</keyword>
<dbReference type="NCBIfam" id="TIGR02818">
    <property type="entry name" value="adh_III_F_hyde"/>
    <property type="match status" value="1"/>
</dbReference>
<evidence type="ECO:0000313" key="9">
    <source>
        <dbReference type="Proteomes" id="UP001153069"/>
    </source>
</evidence>
<evidence type="ECO:0000256" key="3">
    <source>
        <dbReference type="ARBA" id="ARBA00022833"/>
    </source>
</evidence>
<dbReference type="Pfam" id="PF08240">
    <property type="entry name" value="ADH_N"/>
    <property type="match status" value="1"/>
</dbReference>
<dbReference type="GO" id="GO:0046294">
    <property type="term" value="P:formaldehyde catabolic process"/>
    <property type="evidence" value="ECO:0007669"/>
    <property type="project" value="InterPro"/>
</dbReference>
<evidence type="ECO:0000256" key="4">
    <source>
        <dbReference type="ARBA" id="ARBA00023002"/>
    </source>
</evidence>
<evidence type="ECO:0000256" key="5">
    <source>
        <dbReference type="ARBA" id="ARBA00023027"/>
    </source>
</evidence>
<dbReference type="SUPFAM" id="SSF50129">
    <property type="entry name" value="GroES-like"/>
    <property type="match status" value="2"/>
</dbReference>
<feature type="domain" description="Alcohol dehydrogenase-like C-terminal" evidence="6">
    <location>
        <begin position="208"/>
        <end position="338"/>
    </location>
</feature>
<keyword evidence="3" id="KW-0862">Zinc</keyword>
<dbReference type="Proteomes" id="UP001153069">
    <property type="component" value="Unassembled WGS sequence"/>
</dbReference>
<dbReference type="Pfam" id="PF00107">
    <property type="entry name" value="ADH_zinc_N"/>
    <property type="match status" value="1"/>
</dbReference>
<name>A0A9N8HT10_9STRA</name>
<organism evidence="8 9">
    <name type="scientific">Seminavis robusta</name>
    <dbReference type="NCBI Taxonomy" id="568900"/>
    <lineage>
        <taxon>Eukaryota</taxon>
        <taxon>Sar</taxon>
        <taxon>Stramenopiles</taxon>
        <taxon>Ochrophyta</taxon>
        <taxon>Bacillariophyta</taxon>
        <taxon>Bacillariophyceae</taxon>
        <taxon>Bacillariophycidae</taxon>
        <taxon>Naviculales</taxon>
        <taxon>Naviculaceae</taxon>
        <taxon>Seminavis</taxon>
    </lineage>
</organism>
<dbReference type="Gene3D" id="3.40.50.720">
    <property type="entry name" value="NAD(P)-binding Rossmann-like Domain"/>
    <property type="match status" value="1"/>
</dbReference>
<sequence length="383" mass="40461">MSDTAGKPITCKAMVARAAKSPLVEETITVAPPKAGEVRVKVMANALCHTDIYTLDGLDPEGLFPSILGHEAGCIVESVGEGVTSVAVGDHVIPAYTPQCCQPSCIFCQSPKTNLCPAIRSTQGQGVMPDGTTRFTDKDGKEIFHFMGCSTMSEYTVLAEISCAKINKDAPLEKMCLFGCGISTGLGAVWNTCQVEVNSSVAVFGLGAVGLAVIQGAKAAGASKIIGVDVNSGKFDLAKQLGATDFVNPKEVEGPVQKYIAGTMTKWGVDYTFDCTGNTEVMRSALECAHRGWGVSCVIGVAASGHEISTRPFQLVTGRVWKGTAFGGFKSRRDIPMLVDKCMSGELPVDHFITHNFEGVGKTNEAIDALHSGKCLRAVVKHF</sequence>
<accession>A0A9N8HT10</accession>
<comment type="cofactor">
    <cofactor evidence="1">
        <name>Zn(2+)</name>
        <dbReference type="ChEBI" id="CHEBI:29105"/>
    </cofactor>
</comment>
<dbReference type="EMBL" id="CAICTM010001449">
    <property type="protein sequence ID" value="CAB9523750.1"/>
    <property type="molecule type" value="Genomic_DNA"/>
</dbReference>
<dbReference type="Gene3D" id="3.90.180.10">
    <property type="entry name" value="Medium-chain alcohol dehydrogenases, catalytic domain"/>
    <property type="match status" value="1"/>
</dbReference>
<dbReference type="FunFam" id="3.40.50.720:FF:000003">
    <property type="entry name" value="S-(hydroxymethyl)glutathione dehydrogenase"/>
    <property type="match status" value="1"/>
</dbReference>
<dbReference type="PANTHER" id="PTHR43880">
    <property type="entry name" value="ALCOHOL DEHYDROGENASE"/>
    <property type="match status" value="1"/>
</dbReference>
<dbReference type="FunFam" id="3.90.180.10:FF:000067">
    <property type="entry name" value="alcohol dehydrogenase 1-like isoform X1"/>
    <property type="match status" value="1"/>
</dbReference>
<evidence type="ECO:0000256" key="2">
    <source>
        <dbReference type="ARBA" id="ARBA00022723"/>
    </source>
</evidence>
<evidence type="ECO:0000259" key="7">
    <source>
        <dbReference type="Pfam" id="PF08240"/>
    </source>
</evidence>
<dbReference type="InterPro" id="IPR011032">
    <property type="entry name" value="GroES-like_sf"/>
</dbReference>
<keyword evidence="9" id="KW-1185">Reference proteome</keyword>
<dbReference type="InterPro" id="IPR013149">
    <property type="entry name" value="ADH-like_C"/>
</dbReference>
<gene>
    <name evidence="8" type="ORF">SEMRO_1451_G273870.1</name>
</gene>
<keyword evidence="2" id="KW-0479">Metal-binding</keyword>
<comment type="caution">
    <text evidence="8">The sequence shown here is derived from an EMBL/GenBank/DDBJ whole genome shotgun (WGS) entry which is preliminary data.</text>
</comment>
<dbReference type="CDD" id="cd08300">
    <property type="entry name" value="alcohol_DH_class_III"/>
    <property type="match status" value="1"/>
</dbReference>
<keyword evidence="4" id="KW-0560">Oxidoreductase</keyword>
<dbReference type="SUPFAM" id="SSF51735">
    <property type="entry name" value="NAD(P)-binding Rossmann-fold domains"/>
    <property type="match status" value="1"/>
</dbReference>
<reference evidence="8" key="1">
    <citation type="submission" date="2020-06" db="EMBL/GenBank/DDBJ databases">
        <authorList>
            <consortium name="Plant Systems Biology data submission"/>
        </authorList>
    </citation>
    <scope>NUCLEOTIDE SEQUENCE</scope>
    <source>
        <strain evidence="8">D6</strain>
    </source>
</reference>
<proteinExistence type="predicted"/>
<dbReference type="AlphaFoldDB" id="A0A9N8HT10"/>
<dbReference type="GO" id="GO:0051903">
    <property type="term" value="F:S-(hydroxymethyl)glutathione dehydrogenase [NAD(P)+] activity"/>
    <property type="evidence" value="ECO:0007669"/>
    <property type="project" value="InterPro"/>
</dbReference>
<protein>
    <submittedName>
        <fullName evidence="8">Alcohol dehydrogenase class-3</fullName>
    </submittedName>
</protein>
<dbReference type="InterPro" id="IPR014183">
    <property type="entry name" value="ADH_3"/>
</dbReference>
<dbReference type="PANTHER" id="PTHR43880:SF12">
    <property type="entry name" value="ALCOHOL DEHYDROGENASE CLASS-3"/>
    <property type="match status" value="1"/>
</dbReference>
<dbReference type="InterPro" id="IPR013154">
    <property type="entry name" value="ADH-like_N"/>
</dbReference>
<dbReference type="OrthoDB" id="417550at2759"/>
<dbReference type="GO" id="GO:0005829">
    <property type="term" value="C:cytosol"/>
    <property type="evidence" value="ECO:0007669"/>
    <property type="project" value="TreeGrafter"/>
</dbReference>